<dbReference type="OrthoDB" id="9985428at2759"/>
<protein>
    <recommendedName>
        <fullName evidence="2">Microbial-type PARG catalytic domain-containing protein</fullName>
    </recommendedName>
</protein>
<evidence type="ECO:0000256" key="1">
    <source>
        <dbReference type="SAM" id="MobiDB-lite"/>
    </source>
</evidence>
<organism evidence="3 4">
    <name type="scientific">Boletus reticuloceps</name>
    <dbReference type="NCBI Taxonomy" id="495285"/>
    <lineage>
        <taxon>Eukaryota</taxon>
        <taxon>Fungi</taxon>
        <taxon>Dikarya</taxon>
        <taxon>Basidiomycota</taxon>
        <taxon>Agaricomycotina</taxon>
        <taxon>Agaricomycetes</taxon>
        <taxon>Agaricomycetidae</taxon>
        <taxon>Boletales</taxon>
        <taxon>Boletineae</taxon>
        <taxon>Boletaceae</taxon>
        <taxon>Boletoideae</taxon>
        <taxon>Boletus</taxon>
    </lineage>
</organism>
<dbReference type="AlphaFoldDB" id="A0A8I2Z2Y9"/>
<sequence length="417" mass="46339">MARKSTRKVPQGRARSSTPIHPLTAIKQPSVSIARSKQQRKQEHFKRQRRRLAFAAQREKRSGWIETARDTQMIVLGDGKYITQRPSTHFSPSVASSPFQCRMPVAIVNPQGNALPNVMQSFYDIAPQIVISQQGTTFYPHCSPDHANWRGYRASSPTCESSTIRFVHKSTLTAARHLIIENTRYTRQFPNALPTSSMGVLSFASAKRPGGGFLHGGDEQEETLTRSTSLVASLRAPQAKEFYRTHRKFLNADGAETMTMYDVDVDPALSGPSSTIAPYLINVLSSVPVNAAAIRQNYLITSSDAHVFEEGIRNTMRDRMARALRIFETRGDRALVLGAFGCGSSQNNVEMVAELWAELLVCGTREGRIGKEETEPAKFKGVFEVIVFAVPGKLFAPFQRAFEMKVLEMEVILAASE</sequence>
<dbReference type="Pfam" id="PF10021">
    <property type="entry name" value="PARG_cat_microb"/>
    <property type="match status" value="1"/>
</dbReference>
<feature type="compositionally biased region" description="Polar residues" evidence="1">
    <location>
        <begin position="27"/>
        <end position="36"/>
    </location>
</feature>
<dbReference type="Proteomes" id="UP000683000">
    <property type="component" value="Unassembled WGS sequence"/>
</dbReference>
<comment type="caution">
    <text evidence="3">The sequence shown here is derived from an EMBL/GenBank/DDBJ whole genome shotgun (WGS) entry which is preliminary data.</text>
</comment>
<evidence type="ECO:0000259" key="2">
    <source>
        <dbReference type="Pfam" id="PF10021"/>
    </source>
</evidence>
<accession>A0A8I2Z2Y9</accession>
<evidence type="ECO:0000313" key="4">
    <source>
        <dbReference type="Proteomes" id="UP000683000"/>
    </source>
</evidence>
<dbReference type="NCBIfam" id="TIGR02452">
    <property type="entry name" value="TIGR02452 family protein"/>
    <property type="match status" value="1"/>
</dbReference>
<dbReference type="Gene3D" id="3.40.220.10">
    <property type="entry name" value="Leucine Aminopeptidase, subunit E, domain 1"/>
    <property type="match status" value="1"/>
</dbReference>
<dbReference type="PANTHER" id="PTHR35596">
    <property type="entry name" value="DUF2263 DOMAIN-CONTAINING PROTEIN"/>
    <property type="match status" value="1"/>
</dbReference>
<dbReference type="EMBL" id="JAGFBS010000001">
    <property type="protein sequence ID" value="KAG6381913.1"/>
    <property type="molecule type" value="Genomic_DNA"/>
</dbReference>
<dbReference type="InterPro" id="IPR043472">
    <property type="entry name" value="Macro_dom-like"/>
</dbReference>
<dbReference type="InterPro" id="IPR019261">
    <property type="entry name" value="PARG_cat_microbial"/>
</dbReference>
<gene>
    <name evidence="3" type="ORF">JVT61DRAFT_534</name>
</gene>
<reference evidence="3" key="1">
    <citation type="submission" date="2021-03" db="EMBL/GenBank/DDBJ databases">
        <title>Evolutionary innovations through gain and loss of genes in the ectomycorrhizal Boletales.</title>
        <authorList>
            <person name="Wu G."/>
            <person name="Miyauchi S."/>
            <person name="Morin E."/>
            <person name="Yang Z.-L."/>
            <person name="Xu J."/>
            <person name="Martin F.M."/>
        </authorList>
    </citation>
    <scope>NUCLEOTIDE SEQUENCE</scope>
    <source>
        <strain evidence="3">BR01</strain>
    </source>
</reference>
<dbReference type="PANTHER" id="PTHR35596:SF1">
    <property type="entry name" value="MICROBIAL-TYPE PARG CATALYTIC DOMAIN-CONTAINING PROTEIN"/>
    <property type="match status" value="1"/>
</dbReference>
<name>A0A8I2Z2Y9_9AGAM</name>
<keyword evidence="4" id="KW-1185">Reference proteome</keyword>
<dbReference type="InterPro" id="IPR012664">
    <property type="entry name" value="CHP02452"/>
</dbReference>
<evidence type="ECO:0000313" key="3">
    <source>
        <dbReference type="EMBL" id="KAG6381913.1"/>
    </source>
</evidence>
<feature type="region of interest" description="Disordered" evidence="1">
    <location>
        <begin position="1"/>
        <end position="44"/>
    </location>
</feature>
<feature type="domain" description="Microbial-type PARG catalytic" evidence="2">
    <location>
        <begin position="123"/>
        <end position="248"/>
    </location>
</feature>
<proteinExistence type="predicted"/>